<reference evidence="2" key="2">
    <citation type="journal article" date="2015" name="Data Brief">
        <title>Shoot transcriptome of the giant reed, Arundo donax.</title>
        <authorList>
            <person name="Barrero R.A."/>
            <person name="Guerrero F.D."/>
            <person name="Moolhuijzen P."/>
            <person name="Goolsby J.A."/>
            <person name="Tidwell J."/>
            <person name="Bellgard S.E."/>
            <person name="Bellgard M.I."/>
        </authorList>
    </citation>
    <scope>NUCLEOTIDE SEQUENCE</scope>
    <source>
        <tissue evidence="2">Shoot tissue taken approximately 20 cm above the soil surface</tissue>
    </source>
</reference>
<evidence type="ECO:0000313" key="2">
    <source>
        <dbReference type="EMBL" id="JAD72802.1"/>
    </source>
</evidence>
<name>A0A0A9CMP9_ARUDO</name>
<feature type="region of interest" description="Disordered" evidence="1">
    <location>
        <begin position="37"/>
        <end position="58"/>
    </location>
</feature>
<organism evidence="2">
    <name type="scientific">Arundo donax</name>
    <name type="common">Giant reed</name>
    <name type="synonym">Donax arundinaceus</name>
    <dbReference type="NCBI Taxonomy" id="35708"/>
    <lineage>
        <taxon>Eukaryota</taxon>
        <taxon>Viridiplantae</taxon>
        <taxon>Streptophyta</taxon>
        <taxon>Embryophyta</taxon>
        <taxon>Tracheophyta</taxon>
        <taxon>Spermatophyta</taxon>
        <taxon>Magnoliopsida</taxon>
        <taxon>Liliopsida</taxon>
        <taxon>Poales</taxon>
        <taxon>Poaceae</taxon>
        <taxon>PACMAD clade</taxon>
        <taxon>Arundinoideae</taxon>
        <taxon>Arundineae</taxon>
        <taxon>Arundo</taxon>
    </lineage>
</organism>
<reference evidence="2" key="1">
    <citation type="submission" date="2014-09" db="EMBL/GenBank/DDBJ databases">
        <authorList>
            <person name="Magalhaes I.L.F."/>
            <person name="Oliveira U."/>
            <person name="Santos F.R."/>
            <person name="Vidigal T.H.D.A."/>
            <person name="Brescovit A.D."/>
            <person name="Santos A.J."/>
        </authorList>
    </citation>
    <scope>NUCLEOTIDE SEQUENCE</scope>
    <source>
        <tissue evidence="2">Shoot tissue taken approximately 20 cm above the soil surface</tissue>
    </source>
</reference>
<sequence>MYPSALIQFSTLYLHSSLAADRSPICQLPHAERRRHRNCHNQDAHIAPDTRPSASSKFAGVDPEACVTSIRGCRLSRNVRLQER</sequence>
<evidence type="ECO:0000256" key="1">
    <source>
        <dbReference type="SAM" id="MobiDB-lite"/>
    </source>
</evidence>
<dbReference type="EMBL" id="GBRH01225093">
    <property type="protein sequence ID" value="JAD72802.1"/>
    <property type="molecule type" value="Transcribed_RNA"/>
</dbReference>
<protein>
    <submittedName>
        <fullName evidence="2">Uncharacterized protein</fullName>
    </submittedName>
</protein>
<dbReference type="AlphaFoldDB" id="A0A0A9CMP9"/>
<proteinExistence type="predicted"/>
<accession>A0A0A9CMP9</accession>